<dbReference type="Pfam" id="PF13663">
    <property type="entry name" value="DUF4148"/>
    <property type="match status" value="1"/>
</dbReference>
<feature type="region of interest" description="Disordered" evidence="1">
    <location>
        <begin position="70"/>
        <end position="105"/>
    </location>
</feature>
<evidence type="ECO:0000313" key="3">
    <source>
        <dbReference type="EMBL" id="KAF1033988.1"/>
    </source>
</evidence>
<name>A0A833PM86_BURL3</name>
<feature type="chain" id="PRO_5032866116" description="Purine nucleoside phosphorylase" evidence="2">
    <location>
        <begin position="23"/>
        <end position="113"/>
    </location>
</feature>
<dbReference type="AlphaFoldDB" id="A0A833PM86"/>
<dbReference type="InterPro" id="IPR025421">
    <property type="entry name" value="DUF4148"/>
</dbReference>
<accession>A0A833PM86</accession>
<comment type="caution">
    <text evidence="3">The sequence shown here is derived from an EMBL/GenBank/DDBJ whole genome shotgun (WGS) entry which is preliminary data.</text>
</comment>
<keyword evidence="2" id="KW-0732">Signal</keyword>
<proteinExistence type="predicted"/>
<evidence type="ECO:0000313" key="4">
    <source>
        <dbReference type="Proteomes" id="UP000467522"/>
    </source>
</evidence>
<organism evidence="3 4">
    <name type="scientific">Burkholderia lata (strain ATCC 17760 / DSM 23089 / LMG 22485 / NCIMB 9086 / R18194 / 383)</name>
    <dbReference type="NCBI Taxonomy" id="482957"/>
    <lineage>
        <taxon>Bacteria</taxon>
        <taxon>Pseudomonadati</taxon>
        <taxon>Pseudomonadota</taxon>
        <taxon>Betaproteobacteria</taxon>
        <taxon>Burkholderiales</taxon>
        <taxon>Burkholderiaceae</taxon>
        <taxon>Burkholderia</taxon>
        <taxon>Burkholderia cepacia complex</taxon>
    </lineage>
</organism>
<gene>
    <name evidence="3" type="ORF">GAK33_05829</name>
</gene>
<evidence type="ECO:0008006" key="5">
    <source>
        <dbReference type="Google" id="ProtNLM"/>
    </source>
</evidence>
<protein>
    <recommendedName>
        <fullName evidence="5">Purine nucleoside phosphorylase</fullName>
    </recommendedName>
</protein>
<reference evidence="4" key="1">
    <citation type="journal article" date="2020" name="MBio">
        <title>Horizontal gene transfer to a defensive symbiont with a reduced genome amongst a multipartite beetle microbiome.</title>
        <authorList>
            <person name="Waterworth S.C."/>
            <person name="Florez L.V."/>
            <person name="Rees E.R."/>
            <person name="Hertweck C."/>
            <person name="Kaltenpoth M."/>
            <person name="Kwan J.C."/>
        </authorList>
    </citation>
    <scope>NUCLEOTIDE SEQUENCE [LARGE SCALE GENOMIC DNA]</scope>
</reference>
<dbReference type="RefSeq" id="WP_278650050.1">
    <property type="nucleotide sequence ID" value="NZ_WNDV01000025.1"/>
</dbReference>
<evidence type="ECO:0000256" key="2">
    <source>
        <dbReference type="SAM" id="SignalP"/>
    </source>
</evidence>
<evidence type="ECO:0000256" key="1">
    <source>
        <dbReference type="SAM" id="MobiDB-lite"/>
    </source>
</evidence>
<dbReference type="Proteomes" id="UP000467522">
    <property type="component" value="Unassembled WGS sequence"/>
</dbReference>
<feature type="signal peptide" evidence="2">
    <location>
        <begin position="1"/>
        <end position="22"/>
    </location>
</feature>
<dbReference type="EMBL" id="WNDV01000025">
    <property type="protein sequence ID" value="KAF1033988.1"/>
    <property type="molecule type" value="Genomic_DNA"/>
</dbReference>
<sequence length="113" mass="11705">MKSLLSPAVAALILSIPGFAFAQQADHQLTRAEVKAEMAKLVAAGYSPAMDHNQYPTAILAAEKRVRENAVAQAGPNTAPAAETTGFGSEGQATSGSGHTLMVNGRDAVYRGH</sequence>